<dbReference type="AlphaFoldDB" id="A0ABD1UNI2"/>
<name>A0ABD1UNI2_9LAMI</name>
<evidence type="ECO:0000313" key="2">
    <source>
        <dbReference type="Proteomes" id="UP001604336"/>
    </source>
</evidence>
<dbReference type="EMBL" id="JBFOLK010000003">
    <property type="protein sequence ID" value="KAL2526620.1"/>
    <property type="molecule type" value="Genomic_DNA"/>
</dbReference>
<gene>
    <name evidence="1" type="ORF">Adt_11674</name>
</gene>
<organism evidence="1 2">
    <name type="scientific">Abeliophyllum distichum</name>
    <dbReference type="NCBI Taxonomy" id="126358"/>
    <lineage>
        <taxon>Eukaryota</taxon>
        <taxon>Viridiplantae</taxon>
        <taxon>Streptophyta</taxon>
        <taxon>Embryophyta</taxon>
        <taxon>Tracheophyta</taxon>
        <taxon>Spermatophyta</taxon>
        <taxon>Magnoliopsida</taxon>
        <taxon>eudicotyledons</taxon>
        <taxon>Gunneridae</taxon>
        <taxon>Pentapetalae</taxon>
        <taxon>asterids</taxon>
        <taxon>lamiids</taxon>
        <taxon>Lamiales</taxon>
        <taxon>Oleaceae</taxon>
        <taxon>Forsythieae</taxon>
        <taxon>Abeliophyllum</taxon>
    </lineage>
</organism>
<keyword evidence="2" id="KW-1185">Reference proteome</keyword>
<proteinExistence type="predicted"/>
<sequence>MVEEEAENYRQNQKKENYQIFGLSNHSAEKCYNIYDERYMRSRPTQLQNNSLSAYIASPNSVDDAAWFAGTGASHNLSGSMDNLQTTKDYGDKNALTIGDEKSNIPIRFGGEYRRHKNPVAQCGIDLRYSCLYTLIQSGKAETKHRHITEMGLTLLAQAKMPLHYLWKPFQTSNLIINRLSTPFEILYRRNVDYKSLKTLDVLVIPTLDPTKRSSLAFI</sequence>
<protein>
    <submittedName>
        <fullName evidence="1">Integrase catalytic domain-containing protein</fullName>
    </submittedName>
</protein>
<accession>A0ABD1UNI2</accession>
<dbReference type="Proteomes" id="UP001604336">
    <property type="component" value="Unassembled WGS sequence"/>
</dbReference>
<dbReference type="SUPFAM" id="SSF53098">
    <property type="entry name" value="Ribonuclease H-like"/>
    <property type="match status" value="1"/>
</dbReference>
<dbReference type="InterPro" id="IPR012337">
    <property type="entry name" value="RNaseH-like_sf"/>
</dbReference>
<reference evidence="2" key="1">
    <citation type="submission" date="2024-07" db="EMBL/GenBank/DDBJ databases">
        <title>Two chromosome-level genome assemblies of Korean endemic species Abeliophyllum distichum and Forsythia ovata (Oleaceae).</title>
        <authorList>
            <person name="Jang H."/>
        </authorList>
    </citation>
    <scope>NUCLEOTIDE SEQUENCE [LARGE SCALE GENOMIC DNA]</scope>
</reference>
<evidence type="ECO:0000313" key="1">
    <source>
        <dbReference type="EMBL" id="KAL2526620.1"/>
    </source>
</evidence>
<comment type="caution">
    <text evidence="1">The sequence shown here is derived from an EMBL/GenBank/DDBJ whole genome shotgun (WGS) entry which is preliminary data.</text>
</comment>